<comment type="subcellular location">
    <subcellularLocation>
        <location evidence="1">Cell membrane</location>
        <topology evidence="1">Multi-pass membrane protein</topology>
    </subcellularLocation>
</comment>
<feature type="domain" description="EamA" evidence="7">
    <location>
        <begin position="11"/>
        <end position="142"/>
    </location>
</feature>
<feature type="transmembrane region" description="Helical" evidence="6">
    <location>
        <begin position="256"/>
        <end position="275"/>
    </location>
</feature>
<comment type="caution">
    <text evidence="8">The sequence shown here is derived from an EMBL/GenBank/DDBJ whole genome shotgun (WGS) entry which is preliminary data.</text>
</comment>
<dbReference type="STRING" id="194197.BWD09_02235"/>
<dbReference type="Gene3D" id="1.10.3730.20">
    <property type="match status" value="1"/>
</dbReference>
<dbReference type="Proteomes" id="UP000193118">
    <property type="component" value="Unassembled WGS sequence"/>
</dbReference>
<dbReference type="SUPFAM" id="SSF103481">
    <property type="entry name" value="Multidrug resistance efflux transporter EmrE"/>
    <property type="match status" value="2"/>
</dbReference>
<evidence type="ECO:0000256" key="2">
    <source>
        <dbReference type="ARBA" id="ARBA00022475"/>
    </source>
</evidence>
<keyword evidence="4 6" id="KW-1133">Transmembrane helix</keyword>
<gene>
    <name evidence="8" type="ORF">BWD09_02235</name>
</gene>
<feature type="domain" description="EamA" evidence="7">
    <location>
        <begin position="159"/>
        <end position="298"/>
    </location>
</feature>
<dbReference type="InterPro" id="IPR037185">
    <property type="entry name" value="EmrE-like"/>
</dbReference>
<dbReference type="PANTHER" id="PTHR32322:SF18">
    <property type="entry name" value="S-ADENOSYLMETHIONINE_S-ADENOSYLHOMOCYSTEINE TRANSPORTER"/>
    <property type="match status" value="1"/>
</dbReference>
<keyword evidence="5 6" id="KW-0472">Membrane</keyword>
<sequence length="302" mass="32421">MPAPSRLRVHLQLIGMALFWGASWSFAKTMVQHMPPIAGAGLRFVFSTAILLMWLYYRQGFAPLRALGRPQWAGLIIAGFFGIYLYAVFFMVALQYVPAGKGATTVALNPVLPLLLGAWLFREPLNLRIFCGMALAVAGALTAISRGDWLALFSGGLGMGEYMLFGAVLSWGAYTLIGRFLLKGIPPLISTLVAAGSGSLMLLVTSFLVEGVHGWQQLAHTQPAAWMSLAGIVVLATVLGYLWYFDGIKALGAGKAAIYMALVPVFGITVSTLWLNEPLHVSLLGGAVMVVGGMLVMNLRKT</sequence>
<keyword evidence="9" id="KW-1185">Reference proteome</keyword>
<feature type="transmembrane region" description="Helical" evidence="6">
    <location>
        <begin position="281"/>
        <end position="299"/>
    </location>
</feature>
<evidence type="ECO:0000256" key="4">
    <source>
        <dbReference type="ARBA" id="ARBA00022989"/>
    </source>
</evidence>
<keyword evidence="2" id="KW-1003">Cell membrane</keyword>
<evidence type="ECO:0000256" key="1">
    <source>
        <dbReference type="ARBA" id="ARBA00004651"/>
    </source>
</evidence>
<dbReference type="Pfam" id="PF00892">
    <property type="entry name" value="EamA"/>
    <property type="match status" value="2"/>
</dbReference>
<feature type="transmembrane region" description="Helical" evidence="6">
    <location>
        <begin position="189"/>
        <end position="209"/>
    </location>
</feature>
<evidence type="ECO:0000313" key="9">
    <source>
        <dbReference type="Proteomes" id="UP000193118"/>
    </source>
</evidence>
<name>A0A1X3DFY0_9NEIS</name>
<dbReference type="GeneID" id="94579817"/>
<keyword evidence="3 6" id="KW-0812">Transmembrane</keyword>
<dbReference type="InterPro" id="IPR000620">
    <property type="entry name" value="EamA_dom"/>
</dbReference>
<reference evidence="9" key="1">
    <citation type="submission" date="2017-01" db="EMBL/GenBank/DDBJ databases">
        <authorList>
            <person name="Wolfgang W.J."/>
            <person name="Cole J."/>
            <person name="Wroblewski D."/>
            <person name="Mcginnis J."/>
            <person name="Musser K.A."/>
        </authorList>
    </citation>
    <scope>NUCLEOTIDE SEQUENCE [LARGE SCALE GENOMIC DNA]</scope>
    <source>
        <strain evidence="9">DSM 19151</strain>
    </source>
</reference>
<dbReference type="PANTHER" id="PTHR32322">
    <property type="entry name" value="INNER MEMBRANE TRANSPORTER"/>
    <property type="match status" value="1"/>
</dbReference>
<evidence type="ECO:0000256" key="5">
    <source>
        <dbReference type="ARBA" id="ARBA00023136"/>
    </source>
</evidence>
<feature type="transmembrane region" description="Helical" evidence="6">
    <location>
        <begin position="127"/>
        <end position="144"/>
    </location>
</feature>
<proteinExistence type="predicted"/>
<evidence type="ECO:0000313" key="8">
    <source>
        <dbReference type="EMBL" id="OSI18604.1"/>
    </source>
</evidence>
<evidence type="ECO:0000256" key="3">
    <source>
        <dbReference type="ARBA" id="ARBA00022692"/>
    </source>
</evidence>
<dbReference type="InterPro" id="IPR050638">
    <property type="entry name" value="AA-Vitamin_Transporters"/>
</dbReference>
<accession>A0A1X3DFY0</accession>
<dbReference type="AlphaFoldDB" id="A0A1X3DFY0"/>
<protein>
    <submittedName>
        <fullName evidence="8">EamA family transporter</fullName>
    </submittedName>
</protein>
<dbReference type="GO" id="GO:0005886">
    <property type="term" value="C:plasma membrane"/>
    <property type="evidence" value="ECO:0007669"/>
    <property type="project" value="UniProtKB-SubCell"/>
</dbReference>
<feature type="transmembrane region" description="Helical" evidence="6">
    <location>
        <begin position="164"/>
        <end position="182"/>
    </location>
</feature>
<organism evidence="8 9">
    <name type="scientific">Neisseria dentiae</name>
    <dbReference type="NCBI Taxonomy" id="194197"/>
    <lineage>
        <taxon>Bacteria</taxon>
        <taxon>Pseudomonadati</taxon>
        <taxon>Pseudomonadota</taxon>
        <taxon>Betaproteobacteria</taxon>
        <taxon>Neisseriales</taxon>
        <taxon>Neisseriaceae</taxon>
        <taxon>Neisseria</taxon>
    </lineage>
</organism>
<dbReference type="EMBL" id="MTBO01000002">
    <property type="protein sequence ID" value="OSI18604.1"/>
    <property type="molecule type" value="Genomic_DNA"/>
</dbReference>
<dbReference type="RefSeq" id="WP_245945455.1">
    <property type="nucleotide sequence ID" value="NZ_CAUJPZ010000001.1"/>
</dbReference>
<feature type="transmembrane region" description="Helical" evidence="6">
    <location>
        <begin position="102"/>
        <end position="120"/>
    </location>
</feature>
<feature type="transmembrane region" description="Helical" evidence="6">
    <location>
        <begin position="224"/>
        <end position="244"/>
    </location>
</feature>
<evidence type="ECO:0000256" key="6">
    <source>
        <dbReference type="SAM" id="Phobius"/>
    </source>
</evidence>
<evidence type="ECO:0000259" key="7">
    <source>
        <dbReference type="Pfam" id="PF00892"/>
    </source>
</evidence>
<feature type="transmembrane region" description="Helical" evidence="6">
    <location>
        <begin position="37"/>
        <end position="57"/>
    </location>
</feature>
<feature type="transmembrane region" description="Helical" evidence="6">
    <location>
        <begin position="72"/>
        <end position="96"/>
    </location>
</feature>